<evidence type="ECO:0000313" key="9">
    <source>
        <dbReference type="Proteomes" id="UP000645966"/>
    </source>
</evidence>
<proteinExistence type="inferred from homology"/>
<dbReference type="InterPro" id="IPR020094">
    <property type="entry name" value="TruA/RsuA/RluB/E/F_N"/>
</dbReference>
<dbReference type="FunFam" id="3.30.70.580:FF:000001">
    <property type="entry name" value="tRNA pseudouridine synthase A"/>
    <property type="match status" value="1"/>
</dbReference>
<comment type="subunit">
    <text evidence="4">Homodimer.</text>
</comment>
<evidence type="ECO:0000259" key="7">
    <source>
        <dbReference type="Pfam" id="PF01416"/>
    </source>
</evidence>
<evidence type="ECO:0000256" key="3">
    <source>
        <dbReference type="ARBA" id="ARBA00023235"/>
    </source>
</evidence>
<evidence type="ECO:0000256" key="1">
    <source>
        <dbReference type="ARBA" id="ARBA00009375"/>
    </source>
</evidence>
<keyword evidence="9" id="KW-1185">Reference proteome</keyword>
<dbReference type="InterPro" id="IPR020097">
    <property type="entry name" value="PsdUridine_synth_TruA_a/b_dom"/>
</dbReference>
<comment type="caution">
    <text evidence="4">Lacks conserved residue(s) required for the propagation of feature annotation.</text>
</comment>
<dbReference type="CDD" id="cd02570">
    <property type="entry name" value="PseudoU_synth_EcTruA"/>
    <property type="match status" value="1"/>
</dbReference>
<evidence type="ECO:0000256" key="2">
    <source>
        <dbReference type="ARBA" id="ARBA00022694"/>
    </source>
</evidence>
<evidence type="ECO:0000256" key="5">
    <source>
        <dbReference type="RuleBase" id="RU003792"/>
    </source>
</evidence>
<feature type="compositionally biased region" description="Low complexity" evidence="6">
    <location>
        <begin position="324"/>
        <end position="334"/>
    </location>
</feature>
<dbReference type="PANTHER" id="PTHR11142:SF0">
    <property type="entry name" value="TRNA PSEUDOURIDINE SYNTHASE-LIKE 1"/>
    <property type="match status" value="1"/>
</dbReference>
<feature type="domain" description="Pseudouridine synthase I TruA alpha/beta" evidence="7">
    <location>
        <begin position="171"/>
        <end position="275"/>
    </location>
</feature>
<comment type="catalytic activity">
    <reaction evidence="4 5">
        <text>uridine(38/39/40) in tRNA = pseudouridine(38/39/40) in tRNA</text>
        <dbReference type="Rhea" id="RHEA:22376"/>
        <dbReference type="Rhea" id="RHEA-COMP:10085"/>
        <dbReference type="Rhea" id="RHEA-COMP:10087"/>
        <dbReference type="ChEBI" id="CHEBI:65314"/>
        <dbReference type="ChEBI" id="CHEBI:65315"/>
        <dbReference type="EC" id="5.4.99.12"/>
    </reaction>
</comment>
<dbReference type="GO" id="GO:0031119">
    <property type="term" value="P:tRNA pseudouridine synthesis"/>
    <property type="evidence" value="ECO:0007669"/>
    <property type="project" value="UniProtKB-UniRule"/>
</dbReference>
<comment type="caution">
    <text evidence="8">The sequence shown here is derived from an EMBL/GenBank/DDBJ whole genome shotgun (WGS) entry which is preliminary data.</text>
</comment>
<dbReference type="AlphaFoldDB" id="A0A934IA23"/>
<dbReference type="Pfam" id="PF01416">
    <property type="entry name" value="PseudoU_synth_1"/>
    <property type="match status" value="2"/>
</dbReference>
<dbReference type="InterPro" id="IPR001406">
    <property type="entry name" value="PsdUridine_synth_TruA"/>
</dbReference>
<dbReference type="InterPro" id="IPR020095">
    <property type="entry name" value="PsdUridine_synth_TruA_C"/>
</dbReference>
<dbReference type="EMBL" id="JAEIOS010000013">
    <property type="protein sequence ID" value="MBI8990078.1"/>
    <property type="molecule type" value="Genomic_DNA"/>
</dbReference>
<keyword evidence="3 4" id="KW-0413">Isomerase</keyword>
<sequence>MKDPYPTTEDSGTVRLRLDLAYDGTDFHGWARQKPADGAEIRTVQASIEDALSKVLRHPVRLTVAGRTDAGVHATGQVAHVDVPRASLTTRSIDDDPSNLVRRLARLLPEDVRIHRCSFAPDGFDARFSALRRHYAYRVTTHPRGALPTRARDTAHWSKPVDFAVMRESAEILTGLNDFAAFCRAKEGATTVRDLQAFTWHDISTPAEPQLYLAEVTADAFCWSMVRSLVGACLAVGEGRRPAGFTAGLLDERKRSQLVPVAPANGLTLVGVDYPDDAELAERAEQTRGVRVLEGEEHRARGKGCPERNPYFEAAPGATDEGGARPASAPGGAG</sequence>
<gene>
    <name evidence="4 8" type="primary">truA</name>
    <name evidence="8" type="ORF">JDV75_09975</name>
</gene>
<keyword evidence="2 4" id="KW-0819">tRNA processing</keyword>
<comment type="similarity">
    <text evidence="1 4 5">Belongs to the tRNA pseudouridine synthase TruA family.</text>
</comment>
<comment type="function">
    <text evidence="4">Formation of pseudouridine at positions 38, 39 and 40 in the anticodon stem and loop of transfer RNAs.</text>
</comment>
<dbReference type="RefSeq" id="WP_198739058.1">
    <property type="nucleotide sequence ID" value="NZ_JAEIOS010000013.1"/>
</dbReference>
<dbReference type="GO" id="GO:0003723">
    <property type="term" value="F:RNA binding"/>
    <property type="evidence" value="ECO:0007669"/>
    <property type="project" value="InterPro"/>
</dbReference>
<dbReference type="GO" id="GO:0160147">
    <property type="term" value="F:tRNA pseudouridine(38-40) synthase activity"/>
    <property type="evidence" value="ECO:0007669"/>
    <property type="project" value="UniProtKB-EC"/>
</dbReference>
<feature type="region of interest" description="Disordered" evidence="6">
    <location>
        <begin position="294"/>
        <end position="334"/>
    </location>
</feature>
<reference evidence="8" key="1">
    <citation type="submission" date="2020-12" db="EMBL/GenBank/DDBJ databases">
        <title>Genome public.</title>
        <authorList>
            <person name="Sun Q."/>
        </authorList>
    </citation>
    <scope>NUCLEOTIDE SEQUENCE</scope>
    <source>
        <strain evidence="8">CCM 8863</strain>
    </source>
</reference>
<dbReference type="PANTHER" id="PTHR11142">
    <property type="entry name" value="PSEUDOURIDYLATE SYNTHASE"/>
    <property type="match status" value="1"/>
</dbReference>
<dbReference type="EC" id="5.4.99.12" evidence="4"/>
<organism evidence="8 9">
    <name type="scientific">Corynebacterium meridianum</name>
    <dbReference type="NCBI Taxonomy" id="2765363"/>
    <lineage>
        <taxon>Bacteria</taxon>
        <taxon>Bacillati</taxon>
        <taxon>Actinomycetota</taxon>
        <taxon>Actinomycetes</taxon>
        <taxon>Mycobacteriales</taxon>
        <taxon>Corynebacteriaceae</taxon>
        <taxon>Corynebacterium</taxon>
    </lineage>
</organism>
<evidence type="ECO:0000313" key="8">
    <source>
        <dbReference type="EMBL" id="MBI8990078.1"/>
    </source>
</evidence>
<dbReference type="SUPFAM" id="SSF55120">
    <property type="entry name" value="Pseudouridine synthase"/>
    <property type="match status" value="1"/>
</dbReference>
<evidence type="ECO:0000256" key="4">
    <source>
        <dbReference type="HAMAP-Rule" id="MF_00171"/>
    </source>
</evidence>
<evidence type="ECO:0000256" key="6">
    <source>
        <dbReference type="SAM" id="MobiDB-lite"/>
    </source>
</evidence>
<dbReference type="HAMAP" id="MF_00171">
    <property type="entry name" value="TruA"/>
    <property type="match status" value="1"/>
</dbReference>
<dbReference type="Gene3D" id="3.30.70.660">
    <property type="entry name" value="Pseudouridine synthase I, catalytic domain, C-terminal subdomain"/>
    <property type="match status" value="1"/>
</dbReference>
<feature type="domain" description="Pseudouridine synthase I TruA alpha/beta" evidence="7">
    <location>
        <begin position="21"/>
        <end position="94"/>
    </location>
</feature>
<dbReference type="InterPro" id="IPR020103">
    <property type="entry name" value="PsdUridine_synth_cat_dom_sf"/>
</dbReference>
<dbReference type="Proteomes" id="UP000645966">
    <property type="component" value="Unassembled WGS sequence"/>
</dbReference>
<dbReference type="Gene3D" id="3.30.70.580">
    <property type="entry name" value="Pseudouridine synthase I, catalytic domain, N-terminal subdomain"/>
    <property type="match status" value="1"/>
</dbReference>
<name>A0A934IA23_9CORY</name>
<feature type="binding site" evidence="4">
    <location>
        <position position="135"/>
    </location>
    <ligand>
        <name>substrate</name>
    </ligand>
</feature>
<accession>A0A934IA23</accession>
<protein>
    <recommendedName>
        <fullName evidence="4">tRNA pseudouridine synthase A</fullName>
        <ecNumber evidence="4">5.4.99.12</ecNumber>
    </recommendedName>
    <alternativeName>
        <fullName evidence="4">tRNA pseudouridine(38-40) synthase</fullName>
    </alternativeName>
    <alternativeName>
        <fullName evidence="4">tRNA pseudouridylate synthase I</fullName>
    </alternativeName>
    <alternativeName>
        <fullName evidence="4">tRNA-uridine isomerase I</fullName>
    </alternativeName>
</protein>
<dbReference type="NCBIfam" id="TIGR00071">
    <property type="entry name" value="hisT_truA"/>
    <property type="match status" value="1"/>
</dbReference>
<feature type="active site" description="Nucleophile" evidence="4">
    <location>
        <position position="69"/>
    </location>
</feature>